<proteinExistence type="predicted"/>
<dbReference type="Proteomes" id="UP001055439">
    <property type="component" value="Chromosome 4"/>
</dbReference>
<feature type="domain" description="Nucleotide-diphospho-sugar transferase" evidence="1">
    <location>
        <begin position="97"/>
        <end position="295"/>
    </location>
</feature>
<organism evidence="2 3">
    <name type="scientific">Musa troglodytarum</name>
    <name type="common">fe'i banana</name>
    <dbReference type="NCBI Taxonomy" id="320322"/>
    <lineage>
        <taxon>Eukaryota</taxon>
        <taxon>Viridiplantae</taxon>
        <taxon>Streptophyta</taxon>
        <taxon>Embryophyta</taxon>
        <taxon>Tracheophyta</taxon>
        <taxon>Spermatophyta</taxon>
        <taxon>Magnoliopsida</taxon>
        <taxon>Liliopsida</taxon>
        <taxon>Zingiberales</taxon>
        <taxon>Musaceae</taxon>
        <taxon>Musa</taxon>
    </lineage>
</organism>
<dbReference type="OrthoDB" id="540503at2759"/>
<evidence type="ECO:0000259" key="1">
    <source>
        <dbReference type="Pfam" id="PF03407"/>
    </source>
</evidence>
<dbReference type="Pfam" id="PF03407">
    <property type="entry name" value="Nucleotid_trans"/>
    <property type="match status" value="2"/>
</dbReference>
<keyword evidence="3" id="KW-1185">Reference proteome</keyword>
<evidence type="ECO:0000313" key="3">
    <source>
        <dbReference type="Proteomes" id="UP001055439"/>
    </source>
</evidence>
<dbReference type="AlphaFoldDB" id="A0A9E7JX47"/>
<protein>
    <recommendedName>
        <fullName evidence="1">Nucleotide-diphospho-sugar transferase domain-containing protein</fullName>
    </recommendedName>
</protein>
<dbReference type="InterPro" id="IPR044821">
    <property type="entry name" value="At1g28695/At4g15970-like"/>
</dbReference>
<feature type="domain" description="Nucleotide-diphospho-sugar transferase" evidence="1">
    <location>
        <begin position="381"/>
        <end position="580"/>
    </location>
</feature>
<gene>
    <name evidence="2" type="ORF">MUK42_30237</name>
</gene>
<name>A0A9E7JX47_9LILI</name>
<dbReference type="InterPro" id="IPR005069">
    <property type="entry name" value="Nucl-diP-sugar_transferase"/>
</dbReference>
<dbReference type="PANTHER" id="PTHR46038">
    <property type="entry name" value="EXPRESSED PROTEIN-RELATED"/>
    <property type="match status" value="1"/>
</dbReference>
<evidence type="ECO:0000313" key="2">
    <source>
        <dbReference type="EMBL" id="URD95536.1"/>
    </source>
</evidence>
<accession>A0A9E7JX47</accession>
<reference evidence="2" key="1">
    <citation type="submission" date="2022-05" db="EMBL/GenBank/DDBJ databases">
        <title>The Musa troglodytarum L. genome provides insights into the mechanism of non-climacteric behaviour and enrichment of carotenoids.</title>
        <authorList>
            <person name="Wang J."/>
        </authorList>
    </citation>
    <scope>NUCLEOTIDE SEQUENCE</scope>
    <source>
        <tissue evidence="2">Leaf</tissue>
    </source>
</reference>
<dbReference type="EMBL" id="CP097506">
    <property type="protein sequence ID" value="URD95536.1"/>
    <property type="molecule type" value="Genomic_DNA"/>
</dbReference>
<sequence>MMLPPDQVSARAVGLVLSSLLILVFTYACLWPTEMSMSFFRSERSLDAEELERALRGASMMNGTLVISQVNKEQAQENGMLRLFIRSLQEGEGTEFLIKHILFVAVDEIAFNQCTILKLNCYQVPSMEPLNPSEGLVLSGGLDMMWGTSLLLGEVLRHGYSFIFTDLDVMWLRNPFPMLSYAGEDMQIYNGEPNNSSHFFFSSGFYSVAANNRTIALFDQLYAARIDSKIVNGKDVLTFLLRSISRDAFQRLGLKVHFLDAVYFGGLSQEAIDITKVTTVHADCCPSEEAKLADLTALVDAWKTYHRKSNVTLLVRNACTQSMNTSVASEDEDELGRELLGASMANKTVIISVLNKAYVEENGMLDLFLRSLREGEDTGLLIKHLVLVAVDKTAFDRCSALGLHCYQLVTDGVDFSKEVLYMSDDFIKMMWSRTLFLGNLLRRGYNFIFTDMDVMWLRNPFSQLHHQGEDLEISCDRYNGQPFDQSNSINTGFYFVASNNKTIALFDEWYAASHTSKGMKEQDVLYRMKSQGAFRRLGMKVTFLDTAYFSGFCEDSRDSRRVTTVHANCCRSIKAKLTDLKRVLEVWKTHNGTSIRWPPHTACAHSWG</sequence>
<dbReference type="PANTHER" id="PTHR46038:SF12">
    <property type="entry name" value="OS03G0731800 PROTEIN"/>
    <property type="match status" value="1"/>
</dbReference>